<name>A0A4R2ITU6_9PSEU</name>
<dbReference type="PROSITE" id="PS50943">
    <property type="entry name" value="HTH_CROC1"/>
    <property type="match status" value="1"/>
</dbReference>
<dbReference type="Gene3D" id="1.10.260.40">
    <property type="entry name" value="lambda repressor-like DNA-binding domains"/>
    <property type="match status" value="1"/>
</dbReference>
<dbReference type="EMBL" id="SLWS01000016">
    <property type="protein sequence ID" value="TCO47992.1"/>
    <property type="molecule type" value="Genomic_DNA"/>
</dbReference>
<dbReference type="InterPro" id="IPR001387">
    <property type="entry name" value="Cro/C1-type_HTH"/>
</dbReference>
<feature type="domain" description="HTH cro/C1-type" evidence="1">
    <location>
        <begin position="17"/>
        <end position="75"/>
    </location>
</feature>
<dbReference type="GO" id="GO:0003677">
    <property type="term" value="F:DNA binding"/>
    <property type="evidence" value="ECO:0007669"/>
    <property type="project" value="InterPro"/>
</dbReference>
<evidence type="ECO:0000313" key="3">
    <source>
        <dbReference type="Proteomes" id="UP000295680"/>
    </source>
</evidence>
<dbReference type="SMART" id="SM00530">
    <property type="entry name" value="HTH_XRE"/>
    <property type="match status" value="1"/>
</dbReference>
<sequence>MEENRPTAAERELGALIKAARGRAGLTLRALASEAGFRAFSRISEIENAKGKTPPSVDEVRRMLDALNVDDLDERERALGLAAQASEAPGQLNVGPAVINETLVQLIDHERAARRITMAGPLLIPGLLQTTDYARRIVGDSAEAEPRVALRAGRRDILTRRDPVELSALIDSEALIRPIVPPDQMVDQLRHILDMASLPNVTVQVVMSTTPGYHPMLSGQFELLEFVTAAPIVLVDHYDSSVFLRDPAQVDEFAKAAEYLRSEIAMSPEESSRLIAEIANGMEST</sequence>
<gene>
    <name evidence="2" type="ORF">EV192_11645</name>
</gene>
<dbReference type="CDD" id="cd00093">
    <property type="entry name" value="HTH_XRE"/>
    <property type="match status" value="1"/>
</dbReference>
<dbReference type="Proteomes" id="UP000295680">
    <property type="component" value="Unassembled WGS sequence"/>
</dbReference>
<dbReference type="AlphaFoldDB" id="A0A4R2ITU6"/>
<organism evidence="2 3">
    <name type="scientific">Actinocrispum wychmicini</name>
    <dbReference type="NCBI Taxonomy" id="1213861"/>
    <lineage>
        <taxon>Bacteria</taxon>
        <taxon>Bacillati</taxon>
        <taxon>Actinomycetota</taxon>
        <taxon>Actinomycetes</taxon>
        <taxon>Pseudonocardiales</taxon>
        <taxon>Pseudonocardiaceae</taxon>
        <taxon>Actinocrispum</taxon>
    </lineage>
</organism>
<comment type="caution">
    <text evidence="2">The sequence shown here is derived from an EMBL/GenBank/DDBJ whole genome shotgun (WGS) entry which is preliminary data.</text>
</comment>
<evidence type="ECO:0000313" key="2">
    <source>
        <dbReference type="EMBL" id="TCO47992.1"/>
    </source>
</evidence>
<dbReference type="SUPFAM" id="SSF47413">
    <property type="entry name" value="lambda repressor-like DNA-binding domains"/>
    <property type="match status" value="1"/>
</dbReference>
<accession>A0A4R2ITU6</accession>
<protein>
    <submittedName>
        <fullName evidence="2">Helix-turn-helix protein</fullName>
    </submittedName>
</protein>
<dbReference type="Pfam" id="PF19054">
    <property type="entry name" value="DUF5753"/>
    <property type="match status" value="1"/>
</dbReference>
<dbReference type="Pfam" id="PF13560">
    <property type="entry name" value="HTH_31"/>
    <property type="match status" value="1"/>
</dbReference>
<evidence type="ECO:0000259" key="1">
    <source>
        <dbReference type="PROSITE" id="PS50943"/>
    </source>
</evidence>
<keyword evidence="3" id="KW-1185">Reference proteome</keyword>
<reference evidence="2 3" key="1">
    <citation type="submission" date="2019-03" db="EMBL/GenBank/DDBJ databases">
        <title>Genomic Encyclopedia of Type Strains, Phase IV (KMG-IV): sequencing the most valuable type-strain genomes for metagenomic binning, comparative biology and taxonomic classification.</title>
        <authorList>
            <person name="Goeker M."/>
        </authorList>
    </citation>
    <scope>NUCLEOTIDE SEQUENCE [LARGE SCALE GENOMIC DNA]</scope>
    <source>
        <strain evidence="2 3">DSM 45934</strain>
    </source>
</reference>
<dbReference type="InterPro" id="IPR043917">
    <property type="entry name" value="DUF5753"/>
</dbReference>
<dbReference type="RefSeq" id="WP_165960970.1">
    <property type="nucleotide sequence ID" value="NZ_SLWS01000016.1"/>
</dbReference>
<dbReference type="InterPro" id="IPR010982">
    <property type="entry name" value="Lambda_DNA-bd_dom_sf"/>
</dbReference>
<proteinExistence type="predicted"/>